<keyword evidence="1" id="KW-0812">Transmembrane</keyword>
<dbReference type="InterPro" id="IPR000620">
    <property type="entry name" value="EamA_dom"/>
</dbReference>
<dbReference type="EMBL" id="BAABEX010000005">
    <property type="protein sequence ID" value="GAA4419692.1"/>
    <property type="molecule type" value="Genomic_DNA"/>
</dbReference>
<sequence length="299" mass="31630">MPVPDSSYATSHGNLRGILAMLAAVGCFSLMDALLKQLSAHYPAVQVAALRGWAALPLVAAYVWWRQQGPTLLRVRWPLHLLRGALNVTMLALFAFALKSLGLAEAYTLFFIAPLLITLLSTVVLHERVRAAHWVAIAMGMVGVLVALRPDGASMWNAGALAVLGAASCYALSAITGRLLSRTDSSASMVFWTTTLLALGAGALAWPGWQPVAAAHAPWVAGLAVTGFLGQLAITEAFRHGQASVVAPFEYTALAWGVGLDWLIWLAVPDAATLMGGAIIIASGLYLVRTERTQATLPP</sequence>
<dbReference type="RefSeq" id="WP_425549538.1">
    <property type="nucleotide sequence ID" value="NZ_BAABEX010000005.1"/>
</dbReference>
<keyword evidence="1" id="KW-0472">Membrane</keyword>
<proteinExistence type="predicted"/>
<reference evidence="4" key="1">
    <citation type="journal article" date="2019" name="Int. J. Syst. Evol. Microbiol.">
        <title>The Global Catalogue of Microorganisms (GCM) 10K type strain sequencing project: providing services to taxonomists for standard genome sequencing and annotation.</title>
        <authorList>
            <consortium name="The Broad Institute Genomics Platform"/>
            <consortium name="The Broad Institute Genome Sequencing Center for Infectious Disease"/>
            <person name="Wu L."/>
            <person name="Ma J."/>
        </authorList>
    </citation>
    <scope>NUCLEOTIDE SEQUENCE [LARGE SCALE GENOMIC DNA]</scope>
    <source>
        <strain evidence="4">JCM 31890</strain>
    </source>
</reference>
<dbReference type="Proteomes" id="UP001501788">
    <property type="component" value="Unassembled WGS sequence"/>
</dbReference>
<evidence type="ECO:0000256" key="1">
    <source>
        <dbReference type="SAM" id="Phobius"/>
    </source>
</evidence>
<feature type="transmembrane region" description="Helical" evidence="1">
    <location>
        <begin position="131"/>
        <end position="148"/>
    </location>
</feature>
<comment type="caution">
    <text evidence="3">The sequence shown here is derived from an EMBL/GenBank/DDBJ whole genome shotgun (WGS) entry which is preliminary data.</text>
</comment>
<feature type="transmembrane region" description="Helical" evidence="1">
    <location>
        <begin position="160"/>
        <end position="180"/>
    </location>
</feature>
<feature type="transmembrane region" description="Helical" evidence="1">
    <location>
        <begin position="213"/>
        <end position="234"/>
    </location>
</feature>
<keyword evidence="4" id="KW-1185">Reference proteome</keyword>
<accession>A0ABP8L0D0</accession>
<gene>
    <name evidence="3" type="ORF">GCM10023090_06370</name>
</gene>
<dbReference type="PANTHER" id="PTHR22911">
    <property type="entry name" value="ACYL-MALONYL CONDENSING ENZYME-RELATED"/>
    <property type="match status" value="1"/>
</dbReference>
<organism evidence="3 4">
    <name type="scientific">Acidovorax lacteus</name>
    <dbReference type="NCBI Taxonomy" id="1924988"/>
    <lineage>
        <taxon>Bacteria</taxon>
        <taxon>Pseudomonadati</taxon>
        <taxon>Pseudomonadota</taxon>
        <taxon>Betaproteobacteria</taxon>
        <taxon>Burkholderiales</taxon>
        <taxon>Comamonadaceae</taxon>
        <taxon>Acidovorax</taxon>
    </lineage>
</organism>
<feature type="transmembrane region" description="Helical" evidence="1">
    <location>
        <begin position="262"/>
        <end position="288"/>
    </location>
</feature>
<feature type="transmembrane region" description="Helical" evidence="1">
    <location>
        <begin position="186"/>
        <end position="206"/>
    </location>
</feature>
<protein>
    <submittedName>
        <fullName evidence="3">DMT family transporter</fullName>
    </submittedName>
</protein>
<evidence type="ECO:0000313" key="3">
    <source>
        <dbReference type="EMBL" id="GAA4419692.1"/>
    </source>
</evidence>
<name>A0ABP8L0D0_9BURK</name>
<keyword evidence="1" id="KW-1133">Transmembrane helix</keyword>
<dbReference type="Pfam" id="PF00892">
    <property type="entry name" value="EamA"/>
    <property type="match status" value="2"/>
</dbReference>
<feature type="transmembrane region" description="Helical" evidence="1">
    <location>
        <begin position="47"/>
        <end position="65"/>
    </location>
</feature>
<feature type="domain" description="EamA" evidence="2">
    <location>
        <begin position="16"/>
        <end position="148"/>
    </location>
</feature>
<dbReference type="InterPro" id="IPR037185">
    <property type="entry name" value="EmrE-like"/>
</dbReference>
<feature type="transmembrane region" description="Helical" evidence="1">
    <location>
        <begin position="107"/>
        <end position="125"/>
    </location>
</feature>
<dbReference type="SUPFAM" id="SSF103481">
    <property type="entry name" value="Multidrug resistance efflux transporter EmrE"/>
    <property type="match status" value="2"/>
</dbReference>
<feature type="transmembrane region" description="Helical" evidence="1">
    <location>
        <begin position="77"/>
        <end position="98"/>
    </location>
</feature>
<feature type="transmembrane region" description="Helical" evidence="1">
    <location>
        <begin position="15"/>
        <end position="35"/>
    </location>
</feature>
<feature type="domain" description="EamA" evidence="2">
    <location>
        <begin position="158"/>
        <end position="287"/>
    </location>
</feature>
<evidence type="ECO:0000313" key="4">
    <source>
        <dbReference type="Proteomes" id="UP001501788"/>
    </source>
</evidence>
<evidence type="ECO:0000259" key="2">
    <source>
        <dbReference type="Pfam" id="PF00892"/>
    </source>
</evidence>
<dbReference type="PANTHER" id="PTHR22911:SF103">
    <property type="entry name" value="BLR2811 PROTEIN"/>
    <property type="match status" value="1"/>
</dbReference>